<reference evidence="2" key="1">
    <citation type="submission" date="2020-07" db="EMBL/GenBank/DDBJ databases">
        <title>The High-quality genome of the commercially important snow crab, Chionoecetes opilio.</title>
        <authorList>
            <person name="Jeong J.-H."/>
            <person name="Ryu S."/>
        </authorList>
    </citation>
    <scope>NUCLEOTIDE SEQUENCE</scope>
    <source>
        <strain evidence="2">MADBK_172401_WGS</strain>
        <tissue evidence="2">Digestive gland</tissue>
    </source>
</reference>
<feature type="compositionally biased region" description="Polar residues" evidence="1">
    <location>
        <begin position="313"/>
        <end position="323"/>
    </location>
</feature>
<evidence type="ECO:0000256" key="1">
    <source>
        <dbReference type="SAM" id="MobiDB-lite"/>
    </source>
</evidence>
<organism evidence="2 3">
    <name type="scientific">Chionoecetes opilio</name>
    <name type="common">Atlantic snow crab</name>
    <name type="synonym">Cancer opilio</name>
    <dbReference type="NCBI Taxonomy" id="41210"/>
    <lineage>
        <taxon>Eukaryota</taxon>
        <taxon>Metazoa</taxon>
        <taxon>Ecdysozoa</taxon>
        <taxon>Arthropoda</taxon>
        <taxon>Crustacea</taxon>
        <taxon>Multicrustacea</taxon>
        <taxon>Malacostraca</taxon>
        <taxon>Eumalacostraca</taxon>
        <taxon>Eucarida</taxon>
        <taxon>Decapoda</taxon>
        <taxon>Pleocyemata</taxon>
        <taxon>Brachyura</taxon>
        <taxon>Eubrachyura</taxon>
        <taxon>Majoidea</taxon>
        <taxon>Majidae</taxon>
        <taxon>Chionoecetes</taxon>
    </lineage>
</organism>
<proteinExistence type="predicted"/>
<evidence type="ECO:0000313" key="3">
    <source>
        <dbReference type="Proteomes" id="UP000770661"/>
    </source>
</evidence>
<gene>
    <name evidence="2" type="ORF">GWK47_016459</name>
</gene>
<evidence type="ECO:0000313" key="2">
    <source>
        <dbReference type="EMBL" id="KAG0713332.1"/>
    </source>
</evidence>
<protein>
    <submittedName>
        <fullName evidence="2">Uncharacterized protein</fullName>
    </submittedName>
</protein>
<dbReference type="Proteomes" id="UP000770661">
    <property type="component" value="Unassembled WGS sequence"/>
</dbReference>
<feature type="region of interest" description="Disordered" evidence="1">
    <location>
        <begin position="73"/>
        <end position="92"/>
    </location>
</feature>
<keyword evidence="3" id="KW-1185">Reference proteome</keyword>
<sequence>MPRAGNSSAAPPGTGCNGSLGVMTLSSIAVVAAKMAVSDVNIIHTPLLLSMVKRLDISGLLLHLGYFTRRRPPRTHHGSLPLRKPQSHFDGLGSRVQSAKETSGALRCPLNETWGRTIRRHCPMDHRLPKNFTTVPAGGTSKESFGLCRDFRMTPRPFLVDTLTRPANKENPRGWKKKFCSGKGRVGRGRCCCLVCLPRPLLRTPVDSSLQSLSSSRSSLERAPLQKRDAPLMHFPKFFHGTGRTHRAKTSRGHVWGALHVERGCLEDIWGDYFEETQAGQPPLTQAGIARLALQTLSYGLTPHKRPDPAHQVSPSRTGQNLQGEFFTKKAVGETQSKG</sequence>
<dbReference type="AlphaFoldDB" id="A0A8J4XRR2"/>
<feature type="region of interest" description="Disordered" evidence="1">
    <location>
        <begin position="303"/>
        <end position="339"/>
    </location>
</feature>
<name>A0A8J4XRR2_CHIOP</name>
<dbReference type="EMBL" id="JACEEZ010021564">
    <property type="protein sequence ID" value="KAG0713332.1"/>
    <property type="molecule type" value="Genomic_DNA"/>
</dbReference>
<accession>A0A8J4XRR2</accession>
<comment type="caution">
    <text evidence="2">The sequence shown here is derived from an EMBL/GenBank/DDBJ whole genome shotgun (WGS) entry which is preliminary data.</text>
</comment>